<evidence type="ECO:0000313" key="2">
    <source>
        <dbReference type="Proteomes" id="UP001558613"/>
    </source>
</evidence>
<dbReference type="EMBL" id="JAYMGO010000005">
    <property type="protein sequence ID" value="KAL1275049.1"/>
    <property type="molecule type" value="Genomic_DNA"/>
</dbReference>
<gene>
    <name evidence="1" type="ORF">QQF64_027863</name>
</gene>
<sequence length="79" mass="8706">GVLVNRTEGERCLVLTRQTRQGRLTGVPTREPSSPLSSGVRSCPLSALPVRAHFRSQTQSALLRLFHTPRLVKETPTSL</sequence>
<proteinExistence type="predicted"/>
<feature type="non-terminal residue" evidence="1">
    <location>
        <position position="1"/>
    </location>
</feature>
<evidence type="ECO:0000313" key="1">
    <source>
        <dbReference type="EMBL" id="KAL1275049.1"/>
    </source>
</evidence>
<dbReference type="Proteomes" id="UP001558613">
    <property type="component" value="Unassembled WGS sequence"/>
</dbReference>
<name>A0ABR3NDV4_9TELE</name>
<protein>
    <submittedName>
        <fullName evidence="1">Uncharacterized protein</fullName>
    </submittedName>
</protein>
<organism evidence="1 2">
    <name type="scientific">Cirrhinus molitorella</name>
    <name type="common">mud carp</name>
    <dbReference type="NCBI Taxonomy" id="172907"/>
    <lineage>
        <taxon>Eukaryota</taxon>
        <taxon>Metazoa</taxon>
        <taxon>Chordata</taxon>
        <taxon>Craniata</taxon>
        <taxon>Vertebrata</taxon>
        <taxon>Euteleostomi</taxon>
        <taxon>Actinopterygii</taxon>
        <taxon>Neopterygii</taxon>
        <taxon>Teleostei</taxon>
        <taxon>Ostariophysi</taxon>
        <taxon>Cypriniformes</taxon>
        <taxon>Cyprinidae</taxon>
        <taxon>Labeoninae</taxon>
        <taxon>Labeonini</taxon>
        <taxon>Cirrhinus</taxon>
    </lineage>
</organism>
<keyword evidence="2" id="KW-1185">Reference proteome</keyword>
<accession>A0ABR3NDV4</accession>
<reference evidence="1 2" key="1">
    <citation type="submission" date="2023-09" db="EMBL/GenBank/DDBJ databases">
        <authorList>
            <person name="Wang M."/>
        </authorList>
    </citation>
    <scope>NUCLEOTIDE SEQUENCE [LARGE SCALE GENOMIC DNA]</scope>
    <source>
        <strain evidence="1">GT-2023</strain>
        <tissue evidence="1">Liver</tissue>
    </source>
</reference>
<comment type="caution">
    <text evidence="1">The sequence shown here is derived from an EMBL/GenBank/DDBJ whole genome shotgun (WGS) entry which is preliminary data.</text>
</comment>